<accession>A0A7W9W559</accession>
<keyword evidence="1" id="KW-0328">Glycosyltransferase</keyword>
<dbReference type="Pfam" id="PF00534">
    <property type="entry name" value="Glycos_transf_1"/>
    <property type="match status" value="1"/>
</dbReference>
<dbReference type="GO" id="GO:0016757">
    <property type="term" value="F:glycosyltransferase activity"/>
    <property type="evidence" value="ECO:0007669"/>
    <property type="project" value="UniProtKB-KW"/>
</dbReference>
<dbReference type="Pfam" id="PF13439">
    <property type="entry name" value="Glyco_transf_4"/>
    <property type="match status" value="1"/>
</dbReference>
<feature type="domain" description="Glycosyl transferase family 1" evidence="3">
    <location>
        <begin position="215"/>
        <end position="371"/>
    </location>
</feature>
<feature type="domain" description="Glycosyltransferase subfamily 4-like N-terminal" evidence="4">
    <location>
        <begin position="17"/>
        <end position="198"/>
    </location>
</feature>
<dbReference type="RefSeq" id="WP_184192356.1">
    <property type="nucleotide sequence ID" value="NZ_JACHGW010000001.1"/>
</dbReference>
<dbReference type="EMBL" id="JACHGW010000001">
    <property type="protein sequence ID" value="MBB6048721.1"/>
    <property type="molecule type" value="Genomic_DNA"/>
</dbReference>
<gene>
    <name evidence="5" type="ORF">HNQ39_000483</name>
</gene>
<dbReference type="InterPro" id="IPR001296">
    <property type="entry name" value="Glyco_trans_1"/>
</dbReference>
<name>A0A7W9W559_ARMRO</name>
<organism evidence="5 6">
    <name type="scientific">Armatimonas rosea</name>
    <dbReference type="NCBI Taxonomy" id="685828"/>
    <lineage>
        <taxon>Bacteria</taxon>
        <taxon>Bacillati</taxon>
        <taxon>Armatimonadota</taxon>
        <taxon>Armatimonadia</taxon>
        <taxon>Armatimonadales</taxon>
        <taxon>Armatimonadaceae</taxon>
        <taxon>Armatimonas</taxon>
    </lineage>
</organism>
<evidence type="ECO:0000313" key="5">
    <source>
        <dbReference type="EMBL" id="MBB6048721.1"/>
    </source>
</evidence>
<reference evidence="5 6" key="1">
    <citation type="submission" date="2020-08" db="EMBL/GenBank/DDBJ databases">
        <title>Genomic Encyclopedia of Type Strains, Phase IV (KMG-IV): sequencing the most valuable type-strain genomes for metagenomic binning, comparative biology and taxonomic classification.</title>
        <authorList>
            <person name="Goeker M."/>
        </authorList>
    </citation>
    <scope>NUCLEOTIDE SEQUENCE [LARGE SCALE GENOMIC DNA]</scope>
    <source>
        <strain evidence="5 6">DSM 23562</strain>
    </source>
</reference>
<evidence type="ECO:0000259" key="3">
    <source>
        <dbReference type="Pfam" id="PF00534"/>
    </source>
</evidence>
<evidence type="ECO:0000313" key="6">
    <source>
        <dbReference type="Proteomes" id="UP000520814"/>
    </source>
</evidence>
<keyword evidence="6" id="KW-1185">Reference proteome</keyword>
<dbReference type="Proteomes" id="UP000520814">
    <property type="component" value="Unassembled WGS sequence"/>
</dbReference>
<sequence>MKKLHVVWVNETADSTGGCERYIRETAGHLEERHGVRSTLLYRDVREAIAPGVREAFTGGVFPLVALREQLEKLKPDVVYVHRLVEEDLAAQLGKTCQALKIPALRFFHDHKLFCPREHKYTVVGRNTCTQTVGMNCFTCGGVVNKAGRGFRLTLPMTLLGQQEASRRAYTGFVLGSGYMARHLQAHGFPQERLHTLPLYADPPQLPPLPFAERDSQQLVFAGQLGAMGKGVDTLLQALPLVKNPVSLAIYGSGKFEGRYKELVAQLEIGSKVQWKGKASGQTLEDAFRRAAAVVVPSRSPETFGLIGPEAMRHATPVIATTVGGIGEWLEDNVTGLAVPSNDPAALAQEIDRLLSDPALRARLGETGRQRYFERFTPEHHTDNLHALLRKLA</sequence>
<dbReference type="CDD" id="cd03801">
    <property type="entry name" value="GT4_PimA-like"/>
    <property type="match status" value="1"/>
</dbReference>
<proteinExistence type="predicted"/>
<dbReference type="AlphaFoldDB" id="A0A7W9W559"/>
<dbReference type="InterPro" id="IPR028098">
    <property type="entry name" value="Glyco_trans_4-like_N"/>
</dbReference>
<keyword evidence="2 5" id="KW-0808">Transferase</keyword>
<evidence type="ECO:0000256" key="1">
    <source>
        <dbReference type="ARBA" id="ARBA00022676"/>
    </source>
</evidence>
<evidence type="ECO:0000259" key="4">
    <source>
        <dbReference type="Pfam" id="PF13439"/>
    </source>
</evidence>
<evidence type="ECO:0000256" key="2">
    <source>
        <dbReference type="ARBA" id="ARBA00022679"/>
    </source>
</evidence>
<dbReference type="PANTHER" id="PTHR12526">
    <property type="entry name" value="GLYCOSYLTRANSFERASE"/>
    <property type="match status" value="1"/>
</dbReference>
<dbReference type="Gene3D" id="3.40.50.2000">
    <property type="entry name" value="Glycogen Phosphorylase B"/>
    <property type="match status" value="2"/>
</dbReference>
<dbReference type="SUPFAM" id="SSF53756">
    <property type="entry name" value="UDP-Glycosyltransferase/glycogen phosphorylase"/>
    <property type="match status" value="1"/>
</dbReference>
<protein>
    <submittedName>
        <fullName evidence="5">Glycosyltransferase involved in cell wall biosynthesis</fullName>
    </submittedName>
</protein>
<comment type="caution">
    <text evidence="5">The sequence shown here is derived from an EMBL/GenBank/DDBJ whole genome shotgun (WGS) entry which is preliminary data.</text>
</comment>
<dbReference type="PANTHER" id="PTHR12526:SF510">
    <property type="entry name" value="D-INOSITOL 3-PHOSPHATE GLYCOSYLTRANSFERASE"/>
    <property type="match status" value="1"/>
</dbReference>